<accession>A0ABV5ZX17</accession>
<evidence type="ECO:0000313" key="4">
    <source>
        <dbReference type="EMBL" id="MFB9905442.1"/>
    </source>
</evidence>
<name>A0ABV5ZX17_9PSEU</name>
<evidence type="ECO:0000259" key="3">
    <source>
        <dbReference type="Pfam" id="PF08378"/>
    </source>
</evidence>
<proteinExistence type="predicted"/>
<reference evidence="4 5" key="1">
    <citation type="submission" date="2024-09" db="EMBL/GenBank/DDBJ databases">
        <authorList>
            <person name="Sun Q."/>
            <person name="Mori K."/>
        </authorList>
    </citation>
    <scope>NUCLEOTIDE SEQUENCE [LARGE SCALE GENOMIC DNA]</scope>
    <source>
        <strain evidence="4 5">TBRC 7907</strain>
    </source>
</reference>
<keyword evidence="2" id="KW-0812">Transmembrane</keyword>
<dbReference type="InterPro" id="IPR011528">
    <property type="entry name" value="NERD"/>
</dbReference>
<feature type="region of interest" description="Disordered" evidence="1">
    <location>
        <begin position="214"/>
        <end position="239"/>
    </location>
</feature>
<evidence type="ECO:0000256" key="1">
    <source>
        <dbReference type="SAM" id="MobiDB-lite"/>
    </source>
</evidence>
<gene>
    <name evidence="4" type="ORF">ACFFQA_16025</name>
</gene>
<dbReference type="Proteomes" id="UP001589693">
    <property type="component" value="Unassembled WGS sequence"/>
</dbReference>
<keyword evidence="5" id="KW-1185">Reference proteome</keyword>
<evidence type="ECO:0000256" key="2">
    <source>
        <dbReference type="SAM" id="Phobius"/>
    </source>
</evidence>
<organism evidence="4 5">
    <name type="scientific">Allokutzneria oryzae</name>
    <dbReference type="NCBI Taxonomy" id="1378989"/>
    <lineage>
        <taxon>Bacteria</taxon>
        <taxon>Bacillati</taxon>
        <taxon>Actinomycetota</taxon>
        <taxon>Actinomycetes</taxon>
        <taxon>Pseudonocardiales</taxon>
        <taxon>Pseudonocardiaceae</taxon>
        <taxon>Allokutzneria</taxon>
    </lineage>
</organism>
<keyword evidence="2" id="KW-0472">Membrane</keyword>
<sequence>MSTGGVMLVAVQHTGGARGDGLTGAEAKVAQWMRTWTGDFGLPGVTVFNAVTSTGMADALVLSPYGCVVIEIDGFTRRQDGALHAPADGAWQVDGQPAALHSQNPLDLCSANVKAVRETLRAAGITTGTVPGLVVLLPTPGARVHLADGAETDGVVVVLAPHQKPLRQYFHTLCRSQKVWDANTVAAAARALKLTEHVPNVLELYQHGIPETIYSPQDAQEPAPPPKPAPAPPTPVAVAPRRGGTTRLVLVIALGLLVLVGLAWLVGTVYDVFHGPTEVP</sequence>
<dbReference type="Pfam" id="PF08378">
    <property type="entry name" value="NERD"/>
    <property type="match status" value="1"/>
</dbReference>
<evidence type="ECO:0000313" key="5">
    <source>
        <dbReference type="Proteomes" id="UP001589693"/>
    </source>
</evidence>
<feature type="compositionally biased region" description="Pro residues" evidence="1">
    <location>
        <begin position="222"/>
        <end position="235"/>
    </location>
</feature>
<feature type="domain" description="NERD" evidence="3">
    <location>
        <begin position="25"/>
        <end position="136"/>
    </location>
</feature>
<protein>
    <submittedName>
        <fullName evidence="4">Nuclease-related domain-containing protein</fullName>
    </submittedName>
</protein>
<keyword evidence="2" id="KW-1133">Transmembrane helix</keyword>
<comment type="caution">
    <text evidence="4">The sequence shown here is derived from an EMBL/GenBank/DDBJ whole genome shotgun (WGS) entry which is preliminary data.</text>
</comment>
<dbReference type="RefSeq" id="WP_377852743.1">
    <property type="nucleotide sequence ID" value="NZ_JBHLZU010000012.1"/>
</dbReference>
<feature type="transmembrane region" description="Helical" evidence="2">
    <location>
        <begin position="248"/>
        <end position="270"/>
    </location>
</feature>
<dbReference type="EMBL" id="JBHLZU010000012">
    <property type="protein sequence ID" value="MFB9905442.1"/>
    <property type="molecule type" value="Genomic_DNA"/>
</dbReference>